<dbReference type="Gene3D" id="1.20.5.340">
    <property type="match status" value="1"/>
</dbReference>
<keyword evidence="2" id="KW-0472">Membrane</keyword>
<dbReference type="AlphaFoldDB" id="A0A150IK63"/>
<gene>
    <name evidence="3" type="ORF">AMQ22_02210</name>
</gene>
<proteinExistence type="predicted"/>
<dbReference type="STRING" id="1705564.APG08_00909"/>
<dbReference type="SUPFAM" id="SSF57997">
    <property type="entry name" value="Tropomyosin"/>
    <property type="match status" value="1"/>
</dbReference>
<evidence type="ECO:0000313" key="3">
    <source>
        <dbReference type="EMBL" id="KYC45406.1"/>
    </source>
</evidence>
<organism evidence="3 4">
    <name type="scientific">Candidatus Methanofastidiosum methylothiophilum</name>
    <dbReference type="NCBI Taxonomy" id="1705564"/>
    <lineage>
        <taxon>Archaea</taxon>
        <taxon>Methanobacteriati</taxon>
        <taxon>Methanobacteriota</taxon>
        <taxon>Stenosarchaea group</taxon>
        <taxon>Candidatus Methanofastidiosia</taxon>
        <taxon>Candidatus Methanofastidiosales</taxon>
        <taxon>Candidatus Methanofastidiosaceae</taxon>
        <taxon>Candidatus Methanofastidiosum</taxon>
    </lineage>
</organism>
<sequence length="163" mass="18599">MSNGDGLKILSAVLAVFLLVSIMGNFFFLYRSLSDTGQGTQYNVLLTEKIGLDNKVSLLESQISDKNKKITDLESEVRSLKSQYDSAQRNVDLKQKVIDNFDTRVKSLEDQLYECEHKTPKTYVSYCSCGYYRYNCTCNGYCYYDWYCPSSCSCCYTSSCTNC</sequence>
<evidence type="ECO:0000256" key="1">
    <source>
        <dbReference type="SAM" id="Coils"/>
    </source>
</evidence>
<dbReference type="EMBL" id="LNGC01000234">
    <property type="protein sequence ID" value="KYC45406.1"/>
    <property type="molecule type" value="Genomic_DNA"/>
</dbReference>
<feature type="coiled-coil region" evidence="1">
    <location>
        <begin position="56"/>
        <end position="90"/>
    </location>
</feature>
<accession>A0A150IK63</accession>
<keyword evidence="2" id="KW-0812">Transmembrane</keyword>
<reference evidence="3 4" key="1">
    <citation type="journal article" date="2016" name="ISME J.">
        <title>Chasing the elusive Euryarchaeota class WSA2: genomes reveal a uniquely fastidious methyl-reducing methanogen.</title>
        <authorList>
            <person name="Nobu M.K."/>
            <person name="Narihiro T."/>
            <person name="Kuroda K."/>
            <person name="Mei R."/>
            <person name="Liu W.T."/>
        </authorList>
    </citation>
    <scope>NUCLEOTIDE SEQUENCE [LARGE SCALE GENOMIC DNA]</scope>
    <source>
        <strain evidence="3">U1lsi0528_Bin055</strain>
    </source>
</reference>
<protein>
    <submittedName>
        <fullName evidence="3">IncA protein</fullName>
    </submittedName>
</protein>
<feature type="transmembrane region" description="Helical" evidence="2">
    <location>
        <begin position="6"/>
        <end position="30"/>
    </location>
</feature>
<name>A0A150IK63_9EURY</name>
<comment type="caution">
    <text evidence="3">The sequence shown here is derived from an EMBL/GenBank/DDBJ whole genome shotgun (WGS) entry which is preliminary data.</text>
</comment>
<evidence type="ECO:0000256" key="2">
    <source>
        <dbReference type="SAM" id="Phobius"/>
    </source>
</evidence>
<evidence type="ECO:0000313" key="4">
    <source>
        <dbReference type="Proteomes" id="UP000075398"/>
    </source>
</evidence>
<keyword evidence="1" id="KW-0175">Coiled coil</keyword>
<dbReference type="Proteomes" id="UP000075398">
    <property type="component" value="Unassembled WGS sequence"/>
</dbReference>
<keyword evidence="2" id="KW-1133">Transmembrane helix</keyword>